<keyword evidence="3" id="KW-1185">Reference proteome</keyword>
<protein>
    <submittedName>
        <fullName evidence="2">Uncharacterized protein</fullName>
    </submittedName>
</protein>
<name>A0ABN9MER0_9NEOB</name>
<proteinExistence type="predicted"/>
<reference evidence="2" key="1">
    <citation type="submission" date="2023-07" db="EMBL/GenBank/DDBJ databases">
        <authorList>
            <person name="Stuckert A."/>
        </authorList>
    </citation>
    <scope>NUCLEOTIDE SEQUENCE</scope>
</reference>
<comment type="caution">
    <text evidence="2">The sequence shown here is derived from an EMBL/GenBank/DDBJ whole genome shotgun (WGS) entry which is preliminary data.</text>
</comment>
<organism evidence="2 3">
    <name type="scientific">Ranitomeya imitator</name>
    <name type="common">mimic poison frog</name>
    <dbReference type="NCBI Taxonomy" id="111125"/>
    <lineage>
        <taxon>Eukaryota</taxon>
        <taxon>Metazoa</taxon>
        <taxon>Chordata</taxon>
        <taxon>Craniata</taxon>
        <taxon>Vertebrata</taxon>
        <taxon>Euteleostomi</taxon>
        <taxon>Amphibia</taxon>
        <taxon>Batrachia</taxon>
        <taxon>Anura</taxon>
        <taxon>Neobatrachia</taxon>
        <taxon>Hyloidea</taxon>
        <taxon>Dendrobatidae</taxon>
        <taxon>Dendrobatinae</taxon>
        <taxon>Ranitomeya</taxon>
    </lineage>
</organism>
<feature type="region of interest" description="Disordered" evidence="1">
    <location>
        <begin position="1"/>
        <end position="20"/>
    </location>
</feature>
<feature type="region of interest" description="Disordered" evidence="1">
    <location>
        <begin position="31"/>
        <end position="73"/>
    </location>
</feature>
<evidence type="ECO:0000256" key="1">
    <source>
        <dbReference type="SAM" id="MobiDB-lite"/>
    </source>
</evidence>
<evidence type="ECO:0000313" key="3">
    <source>
        <dbReference type="Proteomes" id="UP001176940"/>
    </source>
</evidence>
<dbReference type="EMBL" id="CAUEEQ010066185">
    <property type="protein sequence ID" value="CAJ0965261.1"/>
    <property type="molecule type" value="Genomic_DNA"/>
</dbReference>
<dbReference type="Proteomes" id="UP001176940">
    <property type="component" value="Unassembled WGS sequence"/>
</dbReference>
<gene>
    <name evidence="2" type="ORF">RIMI_LOCUS20104786</name>
</gene>
<sequence>MKETRTRTEFMMTGSPHTGTDIETKLIEAGTTCPDTEKGSGRKTISGSKEQKENSIMTGGEKEEKEKSKKEESKGWSLIVLLIRKKHQTLNFLEHYLKTQIPSEVW</sequence>
<accession>A0ABN9MER0</accession>
<evidence type="ECO:0000313" key="2">
    <source>
        <dbReference type="EMBL" id="CAJ0965261.1"/>
    </source>
</evidence>
<feature type="compositionally biased region" description="Basic and acidic residues" evidence="1">
    <location>
        <begin position="60"/>
        <end position="73"/>
    </location>
</feature>